<dbReference type="Pfam" id="PF10688">
    <property type="entry name" value="Imp-YgjV"/>
    <property type="match status" value="1"/>
</dbReference>
<keyword evidence="1" id="KW-0812">Transmembrane</keyword>
<dbReference type="EMBL" id="JANIGO010000001">
    <property type="protein sequence ID" value="MCQ8895557.1"/>
    <property type="molecule type" value="Genomic_DNA"/>
</dbReference>
<keyword evidence="1" id="KW-0472">Membrane</keyword>
<reference evidence="2 3" key="1">
    <citation type="submission" date="2022-07" db="EMBL/GenBank/DDBJ databases">
        <authorList>
            <person name="Xamxidin M."/>
            <person name="Wu M."/>
        </authorList>
    </citation>
    <scope>NUCLEOTIDE SEQUENCE [LARGE SCALE GENOMIC DNA]</scope>
    <source>
        <strain evidence="2 3">NBRC 111650</strain>
    </source>
</reference>
<evidence type="ECO:0000313" key="2">
    <source>
        <dbReference type="EMBL" id="MCQ8895557.1"/>
    </source>
</evidence>
<keyword evidence="1" id="KW-1133">Transmembrane helix</keyword>
<dbReference type="InterPro" id="IPR019629">
    <property type="entry name" value="Uncharacterised_HI1736/YgjV"/>
</dbReference>
<evidence type="ECO:0000313" key="3">
    <source>
        <dbReference type="Proteomes" id="UP001204142"/>
    </source>
</evidence>
<proteinExistence type="predicted"/>
<protein>
    <submittedName>
        <fullName evidence="2">YgjV family protein</fullName>
    </submittedName>
</protein>
<accession>A0ABT1WDG0</accession>
<evidence type="ECO:0000256" key="1">
    <source>
        <dbReference type="SAM" id="Phobius"/>
    </source>
</evidence>
<feature type="transmembrane region" description="Helical" evidence="1">
    <location>
        <begin position="12"/>
        <end position="28"/>
    </location>
</feature>
<feature type="transmembrane region" description="Helical" evidence="1">
    <location>
        <begin position="149"/>
        <end position="169"/>
    </location>
</feature>
<keyword evidence="3" id="KW-1185">Reference proteome</keyword>
<organism evidence="2 3">
    <name type="scientific">Limnobacter humi</name>
    <dbReference type="NCBI Taxonomy" id="1778671"/>
    <lineage>
        <taxon>Bacteria</taxon>
        <taxon>Pseudomonadati</taxon>
        <taxon>Pseudomonadota</taxon>
        <taxon>Betaproteobacteria</taxon>
        <taxon>Burkholderiales</taxon>
        <taxon>Burkholderiaceae</taxon>
        <taxon>Limnobacter</taxon>
    </lineage>
</organism>
<sequence length="172" mass="19128">MTSWALEFAPRLAGALALILNLLGFVVIDERRTKLLLAASSAGWAVQYGFNGVHTGMGIMVLAAIRQALSAYTFHWPFKCRLRLSWFFTALACIVTALTWQGWVSSSLPLVATLIGTWSFFVLSNVGMRKATLVSNLMWGLHGFLFNSWELCITMLVLTGATVVGLWRLRRE</sequence>
<dbReference type="Proteomes" id="UP001204142">
    <property type="component" value="Unassembled WGS sequence"/>
</dbReference>
<name>A0ABT1WDG0_9BURK</name>
<dbReference type="RefSeq" id="WP_256763238.1">
    <property type="nucleotide sequence ID" value="NZ_JANIGO010000001.1"/>
</dbReference>
<gene>
    <name evidence="2" type="ORF">NQT62_03760</name>
</gene>
<feature type="transmembrane region" description="Helical" evidence="1">
    <location>
        <begin position="86"/>
        <end position="104"/>
    </location>
</feature>
<feature type="transmembrane region" description="Helical" evidence="1">
    <location>
        <begin position="48"/>
        <end position="65"/>
    </location>
</feature>
<comment type="caution">
    <text evidence="2">The sequence shown here is derived from an EMBL/GenBank/DDBJ whole genome shotgun (WGS) entry which is preliminary data.</text>
</comment>